<feature type="compositionally biased region" description="Polar residues" evidence="1">
    <location>
        <begin position="133"/>
        <end position="147"/>
    </location>
</feature>
<keyword evidence="2" id="KW-0812">Transmembrane</keyword>
<evidence type="ECO:0000313" key="4">
    <source>
        <dbReference type="Proteomes" id="UP000016930"/>
    </source>
</evidence>
<dbReference type="AlphaFoldDB" id="M2RDN3"/>
<keyword evidence="2" id="KW-1133">Transmembrane helix</keyword>
<feature type="region of interest" description="Disordered" evidence="1">
    <location>
        <begin position="133"/>
        <end position="161"/>
    </location>
</feature>
<proteinExistence type="predicted"/>
<feature type="transmembrane region" description="Helical" evidence="2">
    <location>
        <begin position="73"/>
        <end position="92"/>
    </location>
</feature>
<name>M2RDN3_CERS8</name>
<reference evidence="3 4" key="1">
    <citation type="journal article" date="2012" name="Proc. Natl. Acad. Sci. U.S.A.">
        <title>Comparative genomics of Ceriporiopsis subvermispora and Phanerochaete chrysosporium provide insight into selective ligninolysis.</title>
        <authorList>
            <person name="Fernandez-Fueyo E."/>
            <person name="Ruiz-Duenas F.J."/>
            <person name="Ferreira P."/>
            <person name="Floudas D."/>
            <person name="Hibbett D.S."/>
            <person name="Canessa P."/>
            <person name="Larrondo L.F."/>
            <person name="James T.Y."/>
            <person name="Seelenfreund D."/>
            <person name="Lobos S."/>
            <person name="Polanco R."/>
            <person name="Tello M."/>
            <person name="Honda Y."/>
            <person name="Watanabe T."/>
            <person name="Watanabe T."/>
            <person name="Ryu J.S."/>
            <person name="Kubicek C.P."/>
            <person name="Schmoll M."/>
            <person name="Gaskell J."/>
            <person name="Hammel K.E."/>
            <person name="St John F.J."/>
            <person name="Vanden Wymelenberg A."/>
            <person name="Sabat G."/>
            <person name="Splinter BonDurant S."/>
            <person name="Syed K."/>
            <person name="Yadav J.S."/>
            <person name="Doddapaneni H."/>
            <person name="Subramanian V."/>
            <person name="Lavin J.L."/>
            <person name="Oguiza J.A."/>
            <person name="Perez G."/>
            <person name="Pisabarro A.G."/>
            <person name="Ramirez L."/>
            <person name="Santoyo F."/>
            <person name="Master E."/>
            <person name="Coutinho P.M."/>
            <person name="Henrissat B."/>
            <person name="Lombard V."/>
            <person name="Magnuson J.K."/>
            <person name="Kuees U."/>
            <person name="Hori C."/>
            <person name="Igarashi K."/>
            <person name="Samejima M."/>
            <person name="Held B.W."/>
            <person name="Barry K.W."/>
            <person name="LaButti K.M."/>
            <person name="Lapidus A."/>
            <person name="Lindquist E.A."/>
            <person name="Lucas S.M."/>
            <person name="Riley R."/>
            <person name="Salamov A.A."/>
            <person name="Hoffmeister D."/>
            <person name="Schwenk D."/>
            <person name="Hadar Y."/>
            <person name="Yarden O."/>
            <person name="de Vries R.P."/>
            <person name="Wiebenga A."/>
            <person name="Stenlid J."/>
            <person name="Eastwood D."/>
            <person name="Grigoriev I.V."/>
            <person name="Berka R.M."/>
            <person name="Blanchette R.A."/>
            <person name="Kersten P."/>
            <person name="Martinez A.T."/>
            <person name="Vicuna R."/>
            <person name="Cullen D."/>
        </authorList>
    </citation>
    <scope>NUCLEOTIDE SEQUENCE [LARGE SCALE GENOMIC DNA]</scope>
    <source>
        <strain evidence="3 4">B</strain>
    </source>
</reference>
<sequence>MYAASGTAVITAALVPMIADLRPVGHQCVGEIPSFLWTTWLPSIIFESLLFGLTVRAMLEQEKRRSFNPLSFLLYRDVTFCSLFSLLVWALAGPTLIGLARYFALAIVNIAGSRLVLNLKGFAMSREAHVDQSSTFPSSSADITWSNPEDDPSGRHTADSDIGAVPFMRMSSLDIEMYAVEREDQQLGTKLH</sequence>
<keyword evidence="4" id="KW-1185">Reference proteome</keyword>
<dbReference type="OrthoDB" id="2638860at2759"/>
<feature type="transmembrane region" description="Helical" evidence="2">
    <location>
        <begin position="35"/>
        <end position="53"/>
    </location>
</feature>
<dbReference type="STRING" id="914234.M2RDN3"/>
<evidence type="ECO:0000313" key="3">
    <source>
        <dbReference type="EMBL" id="EMD36552.1"/>
    </source>
</evidence>
<organism evidence="3 4">
    <name type="scientific">Ceriporiopsis subvermispora (strain B)</name>
    <name type="common">White-rot fungus</name>
    <name type="synonym">Gelatoporia subvermispora</name>
    <dbReference type="NCBI Taxonomy" id="914234"/>
    <lineage>
        <taxon>Eukaryota</taxon>
        <taxon>Fungi</taxon>
        <taxon>Dikarya</taxon>
        <taxon>Basidiomycota</taxon>
        <taxon>Agaricomycotina</taxon>
        <taxon>Agaricomycetes</taxon>
        <taxon>Polyporales</taxon>
        <taxon>Gelatoporiaceae</taxon>
        <taxon>Gelatoporia</taxon>
    </lineage>
</organism>
<dbReference type="EMBL" id="KB445798">
    <property type="protein sequence ID" value="EMD36552.1"/>
    <property type="molecule type" value="Genomic_DNA"/>
</dbReference>
<protein>
    <submittedName>
        <fullName evidence="3">Uncharacterized protein</fullName>
    </submittedName>
</protein>
<evidence type="ECO:0000256" key="2">
    <source>
        <dbReference type="SAM" id="Phobius"/>
    </source>
</evidence>
<dbReference type="HOGENOM" id="CLU_1415001_0_0_1"/>
<keyword evidence="2" id="KW-0472">Membrane</keyword>
<evidence type="ECO:0000256" key="1">
    <source>
        <dbReference type="SAM" id="MobiDB-lite"/>
    </source>
</evidence>
<accession>M2RDN3</accession>
<gene>
    <name evidence="3" type="ORF">CERSUDRAFT_95841</name>
</gene>
<dbReference type="Proteomes" id="UP000016930">
    <property type="component" value="Unassembled WGS sequence"/>
</dbReference>